<gene>
    <name evidence="1" type="ORF">NUW58_g2477</name>
</gene>
<comment type="caution">
    <text evidence="1">The sequence shown here is derived from an EMBL/GenBank/DDBJ whole genome shotgun (WGS) entry which is preliminary data.</text>
</comment>
<protein>
    <submittedName>
        <fullName evidence="1">Uncharacterized protein</fullName>
    </submittedName>
</protein>
<accession>A0ACC1PFE6</accession>
<reference evidence="1" key="1">
    <citation type="submission" date="2022-10" db="EMBL/GenBank/DDBJ databases">
        <title>Genome Sequence of Xylaria curta.</title>
        <authorList>
            <person name="Buettner E."/>
        </authorList>
    </citation>
    <scope>NUCLEOTIDE SEQUENCE</scope>
    <source>
        <strain evidence="1">Babe10</strain>
    </source>
</reference>
<dbReference type="EMBL" id="JAPDGR010000323">
    <property type="protein sequence ID" value="KAJ2991552.1"/>
    <property type="molecule type" value="Genomic_DNA"/>
</dbReference>
<evidence type="ECO:0000313" key="1">
    <source>
        <dbReference type="EMBL" id="KAJ2991552.1"/>
    </source>
</evidence>
<dbReference type="Proteomes" id="UP001143856">
    <property type="component" value="Unassembled WGS sequence"/>
</dbReference>
<sequence length="1146" mass="125423">MSSPVAELEAGLNAMQNLKPPGVSGSRITTLTALCVNNVQSESVLIQKIYTHFKKAPATHKLGVLYVVDSVTRKWVDQAKQHGQPINSSAQDGTYAAGVHRVTELLPVLMNDIIQNAPGEQKEKIKKLVDIWEKGQTFPMAMIESFKQKLSAPSASQNESTTPVGSPPPGVGLTGLTETKPPITEAPNAIMEALANIARQNITAPPAGVSVPATATPFNIPPTQLSAVAQQPPLQSTQSQTPTPAPAPFPAVAPPVNVSTLPYSYNTQAQAQAPIQSQPFVPPVTASNQALGFPGAALSALPTAAAGAVDPNVQQQVMLIKLLADQGVAPDKIPLIIAGIQNGVGGVAGTNATVPPSAPPSMPQLQPGQQPYGSSWGQDSFRPDESRDHSFSQVRSPTRYHDRSGLALLRVTGTNVDVTTVGRTNSPGTGRMDDRDRRGRGSDYRQRSPPGRRGRSPTPPQDFPRPGAKWVEIDRSLPQGHIKVLSRTLFVGGVTCSEAELRSVFGRHGQVQTCIVNKDKRHAFVKMVTRRDAVHAKEAMESGSFRTRWGVGFGPRDCSDYQTGISVIPISKLTEADRKWMLTAEFGGSGGRPIETGLVVEEPDIEIGAGVSSKAISRRMQTDKGGRHGPKSSRSGDEDDFGRWRGKRDQRQDNGTSNEQPQGQTDFPQFPFGIGTGPNGMPVFPPGFSFPAPDQYNATDLIIDGIVSFLPDQRLSQFATLSSAWQRAIERRTFSRLGINSGDEHMDQLARVVLPKRCAYLRHLTFTVVVPFNERSIKPRNQQKAKFSDVFTASVQRLFQTLADGIPDCSRRLTLELGWVTSQLDWQDGKEPRYLRQRIGLVGHGQQLPLVRCVSHLALVSDAAGRRVALRTMVDLVKRLPNLERATLAADDADVIHWRGDEATLHREDRGGLAAALVDSEYVSETCPAHVSLSMECQDPFVLAMNPRFVFPDCTNSLTYDHLSAAIRTWSHNLVSLDVCGVLDYSLFWPNEEESLGLTTPVGGWYFNIRPGTTRRDVPYEDTMQPLIESWANALKSMPVLEQATLKFRVEIGITEPGFDSSTTSVEDWAIGFQAPCPLDLVRRPWETALTAEDLRSPRLFFQNLDGWRPWSSTMEEIYTMAKDKFTSTRLVEYEVDPFNNVKKLC</sequence>
<proteinExistence type="predicted"/>
<keyword evidence="2" id="KW-1185">Reference proteome</keyword>
<evidence type="ECO:0000313" key="2">
    <source>
        <dbReference type="Proteomes" id="UP001143856"/>
    </source>
</evidence>
<organism evidence="1 2">
    <name type="scientific">Xylaria curta</name>
    <dbReference type="NCBI Taxonomy" id="42375"/>
    <lineage>
        <taxon>Eukaryota</taxon>
        <taxon>Fungi</taxon>
        <taxon>Dikarya</taxon>
        <taxon>Ascomycota</taxon>
        <taxon>Pezizomycotina</taxon>
        <taxon>Sordariomycetes</taxon>
        <taxon>Xylariomycetidae</taxon>
        <taxon>Xylariales</taxon>
        <taxon>Xylariaceae</taxon>
        <taxon>Xylaria</taxon>
    </lineage>
</organism>
<name>A0ACC1PFE6_9PEZI</name>